<evidence type="ECO:0000313" key="1">
    <source>
        <dbReference type="EMBL" id="MCQ4163278.1"/>
    </source>
</evidence>
<dbReference type="RefSeq" id="WP_255910324.1">
    <property type="nucleotide sequence ID" value="NZ_JANFQO010000001.1"/>
</dbReference>
<gene>
    <name evidence="1" type="ORF">NM961_01015</name>
</gene>
<protein>
    <recommendedName>
        <fullName evidence="3">Repeat protein (TIGR01451 family)</fullName>
    </recommendedName>
</protein>
<name>A0ABT1QN11_9GAMM</name>
<proteinExistence type="predicted"/>
<dbReference type="InterPro" id="IPR011050">
    <property type="entry name" value="Pectin_lyase_fold/virulence"/>
</dbReference>
<dbReference type="Proteomes" id="UP001165498">
    <property type="component" value="Unassembled WGS sequence"/>
</dbReference>
<evidence type="ECO:0000313" key="2">
    <source>
        <dbReference type="Proteomes" id="UP001165498"/>
    </source>
</evidence>
<comment type="caution">
    <text evidence="1">The sequence shown here is derived from an EMBL/GenBank/DDBJ whole genome shotgun (WGS) entry which is preliminary data.</text>
</comment>
<organism evidence="1 2">
    <name type="scientific">Tahibacter harae</name>
    <dbReference type="NCBI Taxonomy" id="2963937"/>
    <lineage>
        <taxon>Bacteria</taxon>
        <taxon>Pseudomonadati</taxon>
        <taxon>Pseudomonadota</taxon>
        <taxon>Gammaproteobacteria</taxon>
        <taxon>Lysobacterales</taxon>
        <taxon>Rhodanobacteraceae</taxon>
        <taxon>Tahibacter</taxon>
    </lineage>
</organism>
<dbReference type="InterPro" id="IPR059226">
    <property type="entry name" value="Choice_anch_Q_dom"/>
</dbReference>
<accession>A0ABT1QN11</accession>
<evidence type="ECO:0008006" key="3">
    <source>
        <dbReference type="Google" id="ProtNLM"/>
    </source>
</evidence>
<sequence length="821" mass="79540">MLVIGASAQAATCRVTTSGVAGNDGSSWAQAKPLPAALASPACSEIWVAAGVYTPAAGTDRTAAFALRSGVAAYGGFGGNESNRDERDPAVHRSVLSGDIGGDDVVDAQGVTTSAAGIVGDNSYHVVVVNGSTAASTVLDGFILSGGLANDTNGMENAVGGGLLCHAAGTGQDCRPTLRQLVFRGNSATTGGGMACLGRNQGRCSATLESVAFVGNSAGFGGALASAGIDDGSASPVLRNSSFSGNSASFGGAAFANVGGTGGDSTAVLHNVTFSGNIGPQDGSGAVYNWTSDETGTAAALLVNAIVWNNGPNAITGTGVTVRRSLIQGGCPASSVCADLVAGDPQLGALNDAGAATPVMLPGAASAALDAATCADAPAADQRGIARPQGAGCDIGAVEVRQAQLVVDVTGAGDVDAIASQALLGAAVVDCAESSGTCSAWYRAEPDAAAVTLVLHPAAGNVLQSVSGCGGSLVGSMFTTAALETGCTLAVVFAPAQYAIGGTVTGLAGSGLVLLLGGNEALPIQANGTFAFGTTLTSGSPYAVTVGTQPSLPPQACVVVNGSGTVGNSDIGNVVIHCGAAAVYTVGGTLSGLAAGATVTLAINGGNPLTLSANGSYVFTPHFAPGDSYVVSVTTQPAGQHCTLAGAAGTLASANVSNVGVTCAAGGARLQLSVTDAGDYARYGQVRDYFVTLANSGNDTAANVALGASLDPAFDAANVQWRCVGGAPGTACNELGGAGGFADMATLPPGTSLVWIVRVPVRGDSPAEAATFVAHAAGATNAADSNTLVIFRDGVDVPYADGAGVTDPARSAAAGGGAGLR</sequence>
<dbReference type="NCBIfam" id="NF041518">
    <property type="entry name" value="choice_anch_Q"/>
    <property type="match status" value="1"/>
</dbReference>
<reference evidence="1" key="1">
    <citation type="submission" date="2022-07" db="EMBL/GenBank/DDBJ databases">
        <title>Tahibacter sp., a new gammaproteobacterium isolated from the silt sample collected at pig farm.</title>
        <authorList>
            <person name="Chen H."/>
        </authorList>
    </citation>
    <scope>NUCLEOTIDE SEQUENCE</scope>
    <source>
        <strain evidence="1">P2K</strain>
    </source>
</reference>
<dbReference type="EMBL" id="JANFQO010000001">
    <property type="protein sequence ID" value="MCQ4163278.1"/>
    <property type="molecule type" value="Genomic_DNA"/>
</dbReference>
<keyword evidence="2" id="KW-1185">Reference proteome</keyword>
<dbReference type="SUPFAM" id="SSF51126">
    <property type="entry name" value="Pectin lyase-like"/>
    <property type="match status" value="1"/>
</dbReference>